<evidence type="ECO:0008006" key="3">
    <source>
        <dbReference type="Google" id="ProtNLM"/>
    </source>
</evidence>
<keyword evidence="2" id="KW-1185">Reference proteome</keyword>
<protein>
    <recommendedName>
        <fullName evidence="3">Zn(2)-C6 fungal-type domain-containing protein</fullName>
    </recommendedName>
</protein>
<evidence type="ECO:0000313" key="1">
    <source>
        <dbReference type="EMBL" id="KAF2421788.1"/>
    </source>
</evidence>
<dbReference type="GO" id="GO:0000981">
    <property type="term" value="F:DNA-binding transcription factor activity, RNA polymerase II-specific"/>
    <property type="evidence" value="ECO:0007669"/>
    <property type="project" value="InterPro"/>
</dbReference>
<comment type="caution">
    <text evidence="1">The sequence shown here is derived from an EMBL/GenBank/DDBJ whole genome shotgun (WGS) entry which is preliminary data.</text>
</comment>
<evidence type="ECO:0000313" key="2">
    <source>
        <dbReference type="Proteomes" id="UP000800235"/>
    </source>
</evidence>
<organism evidence="1 2">
    <name type="scientific">Tothia fuscella</name>
    <dbReference type="NCBI Taxonomy" id="1048955"/>
    <lineage>
        <taxon>Eukaryota</taxon>
        <taxon>Fungi</taxon>
        <taxon>Dikarya</taxon>
        <taxon>Ascomycota</taxon>
        <taxon>Pezizomycotina</taxon>
        <taxon>Dothideomycetes</taxon>
        <taxon>Pleosporomycetidae</taxon>
        <taxon>Venturiales</taxon>
        <taxon>Cylindrosympodiaceae</taxon>
        <taxon>Tothia</taxon>
    </lineage>
</organism>
<dbReference type="OrthoDB" id="5423818at2759"/>
<sequence>MEYSDGQRSSVVISGGVNPVSETTLPNITDKHWRCSRAQSKHVLYCRKKHKSGPYSRRKACDECVRSKVPCSTEPGGCARYASRKVSCNYRDIPKRNNPANENDGGDTALVASSEIALVSSTNDPPRSMEDLRSSVDEIAHEDLGIYSNSTTSLANLGWRCTLNPDWSQVSDLTTTSVEGQSLGLPLGTSSIDDNFDSTFSAASSLEYSFQFLRTIPSSPVYREPSSLFERLNQDSVPPFIHPKYQSLSGDDAAQPSPLSAALNLARMLLHGRRNFLITLAI</sequence>
<dbReference type="EMBL" id="MU007096">
    <property type="protein sequence ID" value="KAF2421788.1"/>
    <property type="molecule type" value="Genomic_DNA"/>
</dbReference>
<proteinExistence type="predicted"/>
<dbReference type="InterPro" id="IPR036864">
    <property type="entry name" value="Zn2-C6_fun-type_DNA-bd_sf"/>
</dbReference>
<dbReference type="AlphaFoldDB" id="A0A9P4TT50"/>
<dbReference type="Proteomes" id="UP000800235">
    <property type="component" value="Unassembled WGS sequence"/>
</dbReference>
<gene>
    <name evidence="1" type="ORF">EJ08DRAFT_665063</name>
</gene>
<dbReference type="GO" id="GO:0008270">
    <property type="term" value="F:zinc ion binding"/>
    <property type="evidence" value="ECO:0007669"/>
    <property type="project" value="InterPro"/>
</dbReference>
<accession>A0A9P4TT50</accession>
<name>A0A9P4TT50_9PEZI</name>
<dbReference type="Gene3D" id="4.10.240.10">
    <property type="entry name" value="Zn(2)-C6 fungal-type DNA-binding domain"/>
    <property type="match status" value="1"/>
</dbReference>
<reference evidence="1" key="1">
    <citation type="journal article" date="2020" name="Stud. Mycol.">
        <title>101 Dothideomycetes genomes: a test case for predicting lifestyles and emergence of pathogens.</title>
        <authorList>
            <person name="Haridas S."/>
            <person name="Albert R."/>
            <person name="Binder M."/>
            <person name="Bloem J."/>
            <person name="Labutti K."/>
            <person name="Salamov A."/>
            <person name="Andreopoulos B."/>
            <person name="Baker S."/>
            <person name="Barry K."/>
            <person name="Bills G."/>
            <person name="Bluhm B."/>
            <person name="Cannon C."/>
            <person name="Castanera R."/>
            <person name="Culley D."/>
            <person name="Daum C."/>
            <person name="Ezra D."/>
            <person name="Gonzalez J."/>
            <person name="Henrissat B."/>
            <person name="Kuo A."/>
            <person name="Liang C."/>
            <person name="Lipzen A."/>
            <person name="Lutzoni F."/>
            <person name="Magnuson J."/>
            <person name="Mondo S."/>
            <person name="Nolan M."/>
            <person name="Ohm R."/>
            <person name="Pangilinan J."/>
            <person name="Park H.-J."/>
            <person name="Ramirez L."/>
            <person name="Alfaro M."/>
            <person name="Sun H."/>
            <person name="Tritt A."/>
            <person name="Yoshinaga Y."/>
            <person name="Zwiers L.-H."/>
            <person name="Turgeon B."/>
            <person name="Goodwin S."/>
            <person name="Spatafora J."/>
            <person name="Crous P."/>
            <person name="Grigoriev I."/>
        </authorList>
    </citation>
    <scope>NUCLEOTIDE SEQUENCE</scope>
    <source>
        <strain evidence="1">CBS 130266</strain>
    </source>
</reference>